<feature type="transmembrane region" description="Helical" evidence="15">
    <location>
        <begin position="70"/>
        <end position="90"/>
    </location>
</feature>
<evidence type="ECO:0000256" key="1">
    <source>
        <dbReference type="ARBA" id="ARBA00004651"/>
    </source>
</evidence>
<keyword evidence="5 14" id="KW-1003">Cell membrane</keyword>
<accession>A0A7H9BXA4</accession>
<sequence>MLYELIKSVHIIAMVIWFGGTMTAALALLYAMPETIARFVRFDRSVTTPAMVVMWAAGLTMAFWHGWFASIWLAVKLVIVIALSGVHGMVSSSLRRVQCGPPKQPDIMRLVLPVMFICISAIVLLVIIKPF</sequence>
<comment type="cofactor">
    <cofactor evidence="14">
        <name>heme b</name>
        <dbReference type="ChEBI" id="CHEBI:60344"/>
    </cofactor>
    <text evidence="14">Binds 1 heme b (iron(II)-protoporphyrin IX) group per subunit.</text>
</comment>
<keyword evidence="10" id="KW-0560">Oxidoreductase</keyword>
<evidence type="ECO:0000256" key="8">
    <source>
        <dbReference type="ARBA" id="ARBA00022723"/>
    </source>
</evidence>
<evidence type="ECO:0000256" key="10">
    <source>
        <dbReference type="ARBA" id="ARBA00023002"/>
    </source>
</evidence>
<keyword evidence="6 14" id="KW-0349">Heme</keyword>
<comment type="similarity">
    <text evidence="3 14">Belongs to the HemJ family.</text>
</comment>
<dbReference type="Pfam" id="PF03653">
    <property type="entry name" value="UPF0093"/>
    <property type="match status" value="1"/>
</dbReference>
<proteinExistence type="inferred from homology"/>
<comment type="catalytic activity">
    <reaction evidence="13 14">
        <text>protoporphyrinogen IX + 3 A = protoporphyrin IX + 3 AH2</text>
        <dbReference type="Rhea" id="RHEA:62000"/>
        <dbReference type="ChEBI" id="CHEBI:13193"/>
        <dbReference type="ChEBI" id="CHEBI:17499"/>
        <dbReference type="ChEBI" id="CHEBI:57306"/>
        <dbReference type="ChEBI" id="CHEBI:57307"/>
    </reaction>
</comment>
<evidence type="ECO:0000256" key="2">
    <source>
        <dbReference type="ARBA" id="ARBA00005073"/>
    </source>
</evidence>
<comment type="function">
    <text evidence="14">Catalyzes the oxidation of protoporphyrinogen IX to protoporphyrin IX.</text>
</comment>
<keyword evidence="8 14" id="KW-0479">Metal-binding</keyword>
<evidence type="ECO:0000313" key="16">
    <source>
        <dbReference type="EMBL" id="QLH16054.1"/>
    </source>
</evidence>
<dbReference type="InterPro" id="IPR005265">
    <property type="entry name" value="HemJ-like"/>
</dbReference>
<evidence type="ECO:0000256" key="15">
    <source>
        <dbReference type="SAM" id="Phobius"/>
    </source>
</evidence>
<keyword evidence="9 15" id="KW-1133">Transmembrane helix</keyword>
<keyword evidence="12 14" id="KW-0472">Membrane</keyword>
<dbReference type="GO" id="GO:0005886">
    <property type="term" value="C:plasma membrane"/>
    <property type="evidence" value="ECO:0007669"/>
    <property type="project" value="UniProtKB-SubCell"/>
</dbReference>
<keyword evidence="7 15" id="KW-0812">Transmembrane</keyword>
<dbReference type="Proteomes" id="UP000509322">
    <property type="component" value="Chromosome 2"/>
</dbReference>
<evidence type="ECO:0000256" key="14">
    <source>
        <dbReference type="PIRNR" id="PIRNR004638"/>
    </source>
</evidence>
<dbReference type="PIRSF" id="PIRSF004638">
    <property type="entry name" value="UCP004638"/>
    <property type="match status" value="1"/>
</dbReference>
<reference evidence="16 17" key="1">
    <citation type="submission" date="2020-07" db="EMBL/GenBank/DDBJ databases">
        <title>The complete genome of Paracoccus pantotrophus ACCC 10489.</title>
        <authorList>
            <person name="Si Y."/>
        </authorList>
    </citation>
    <scope>NUCLEOTIDE SEQUENCE [LARGE SCALE GENOMIC DNA]</scope>
    <source>
        <strain evidence="16 17">ACCC10489</strain>
    </source>
</reference>
<dbReference type="AlphaFoldDB" id="A0A7H9BXA4"/>
<evidence type="ECO:0000313" key="17">
    <source>
        <dbReference type="Proteomes" id="UP000509322"/>
    </source>
</evidence>
<evidence type="ECO:0000256" key="6">
    <source>
        <dbReference type="ARBA" id="ARBA00022617"/>
    </source>
</evidence>
<dbReference type="RefSeq" id="WP_113501315.1">
    <property type="nucleotide sequence ID" value="NZ_CP058690.1"/>
</dbReference>
<evidence type="ECO:0000256" key="11">
    <source>
        <dbReference type="ARBA" id="ARBA00023004"/>
    </source>
</evidence>
<feature type="transmembrane region" description="Helical" evidence="15">
    <location>
        <begin position="110"/>
        <end position="128"/>
    </location>
</feature>
<feature type="transmembrane region" description="Helical" evidence="15">
    <location>
        <begin position="12"/>
        <end position="33"/>
    </location>
</feature>
<evidence type="ECO:0000256" key="3">
    <source>
        <dbReference type="ARBA" id="ARBA00006501"/>
    </source>
</evidence>
<name>A0A7H9BXA4_PARPN</name>
<dbReference type="PANTHER" id="PTHR40255:SF1">
    <property type="entry name" value="PROTOPORPHYRINOGEN IX OXIDASE"/>
    <property type="match status" value="1"/>
</dbReference>
<protein>
    <recommendedName>
        <fullName evidence="4 14">Protoporphyrinogen IX oxidase</fullName>
        <ecNumber evidence="14">1.3.99.-</ecNumber>
    </recommendedName>
</protein>
<dbReference type="EMBL" id="CP058690">
    <property type="protein sequence ID" value="QLH16054.1"/>
    <property type="molecule type" value="Genomic_DNA"/>
</dbReference>
<dbReference type="GO" id="GO:0070818">
    <property type="term" value="F:protoporphyrinogen oxidase activity"/>
    <property type="evidence" value="ECO:0007669"/>
    <property type="project" value="UniProtKB-UniRule"/>
</dbReference>
<feature type="transmembrane region" description="Helical" evidence="15">
    <location>
        <begin position="45"/>
        <end position="64"/>
    </location>
</feature>
<evidence type="ECO:0000256" key="12">
    <source>
        <dbReference type="ARBA" id="ARBA00023136"/>
    </source>
</evidence>
<evidence type="ECO:0000256" key="4">
    <source>
        <dbReference type="ARBA" id="ARBA00017504"/>
    </source>
</evidence>
<dbReference type="GO" id="GO:0006782">
    <property type="term" value="P:protoporphyrinogen IX biosynthetic process"/>
    <property type="evidence" value="ECO:0007669"/>
    <property type="project" value="UniProtKB-UniRule"/>
</dbReference>
<comment type="pathway">
    <text evidence="2 14">Porphyrin-containing compound metabolism; protoporphyrin-IX biosynthesis; protoporphyrin-IX from protoporphyrinogen-IX: step 1/1.</text>
</comment>
<evidence type="ECO:0000256" key="7">
    <source>
        <dbReference type="ARBA" id="ARBA00022692"/>
    </source>
</evidence>
<gene>
    <name evidence="16" type="ORF">HYQ43_18250</name>
</gene>
<evidence type="ECO:0000256" key="5">
    <source>
        <dbReference type="ARBA" id="ARBA00022475"/>
    </source>
</evidence>
<keyword evidence="11 14" id="KW-0408">Iron</keyword>
<dbReference type="UniPathway" id="UPA00251">
    <property type="reaction ID" value="UER00324"/>
</dbReference>
<dbReference type="EC" id="1.3.99.-" evidence="14"/>
<evidence type="ECO:0000256" key="13">
    <source>
        <dbReference type="ARBA" id="ARBA00048390"/>
    </source>
</evidence>
<evidence type="ECO:0000256" key="9">
    <source>
        <dbReference type="ARBA" id="ARBA00022989"/>
    </source>
</evidence>
<dbReference type="GO" id="GO:0046872">
    <property type="term" value="F:metal ion binding"/>
    <property type="evidence" value="ECO:0007669"/>
    <property type="project" value="UniProtKB-UniRule"/>
</dbReference>
<dbReference type="PANTHER" id="PTHR40255">
    <property type="entry name" value="UPF0093 MEMBRANE PROTEIN SLR1790"/>
    <property type="match status" value="1"/>
</dbReference>
<organism evidence="16 17">
    <name type="scientific">Paracoccus pantotrophus</name>
    <name type="common">Thiosphaera pantotropha</name>
    <dbReference type="NCBI Taxonomy" id="82367"/>
    <lineage>
        <taxon>Bacteria</taxon>
        <taxon>Pseudomonadati</taxon>
        <taxon>Pseudomonadota</taxon>
        <taxon>Alphaproteobacteria</taxon>
        <taxon>Rhodobacterales</taxon>
        <taxon>Paracoccaceae</taxon>
        <taxon>Paracoccus</taxon>
    </lineage>
</organism>
<comment type="subcellular location">
    <subcellularLocation>
        <location evidence="1">Cell membrane</location>
        <topology evidence="1">Multi-pass membrane protein</topology>
    </subcellularLocation>
</comment>